<dbReference type="Gene3D" id="3.40.50.150">
    <property type="entry name" value="Vaccinia Virus protein VP39"/>
    <property type="match status" value="1"/>
</dbReference>
<dbReference type="CDD" id="cd02440">
    <property type="entry name" value="AdoMet_MTases"/>
    <property type="match status" value="1"/>
</dbReference>
<gene>
    <name evidence="2" type="ORF">FBZ83_106186</name>
</gene>
<feature type="domain" description="Methyltransferase" evidence="1">
    <location>
        <begin position="57"/>
        <end position="150"/>
    </location>
</feature>
<dbReference type="GO" id="GO:0008168">
    <property type="term" value="F:methyltransferase activity"/>
    <property type="evidence" value="ECO:0007669"/>
    <property type="project" value="UniProtKB-KW"/>
</dbReference>
<comment type="caution">
    <text evidence="2">The sequence shown here is derived from an EMBL/GenBank/DDBJ whole genome shotgun (WGS) entry which is preliminary data.</text>
</comment>
<dbReference type="RefSeq" id="WP_145683894.1">
    <property type="nucleotide sequence ID" value="NZ_VITH01000006.1"/>
</dbReference>
<sequence length="235" mass="25482">MPDDSANGANHFLKSFSDPDAVARYPEGPKRFVPGLDGLHRMTGVLLAEKAPRAARVLVLGAGGGLELKALADAHPHWRFVGVDPAAEMLRLAERTLGPHMGRVELVEGYIDDAPEGPFDAATCLLTLHFLPAPERERTVRQIHRRLVPGAPFVAAHGSFPQRPAERGLWLDRYAAYAVASGTDPEQASAARTAVEASVQMLSPEEDEAVLRKGGFSDAQLFYSAFTWRGWVAHA</sequence>
<dbReference type="InterPro" id="IPR029063">
    <property type="entry name" value="SAM-dependent_MTases_sf"/>
</dbReference>
<reference evidence="2 3" key="1">
    <citation type="submission" date="2019-06" db="EMBL/GenBank/DDBJ databases">
        <title>Genomic Encyclopedia of Type Strains, Phase IV (KMG-V): Genome sequencing to study the core and pangenomes of soil and plant-associated prokaryotes.</title>
        <authorList>
            <person name="Whitman W."/>
        </authorList>
    </citation>
    <scope>NUCLEOTIDE SEQUENCE [LARGE SCALE GENOMIC DNA]</scope>
    <source>
        <strain evidence="2 3">BR 11650</strain>
    </source>
</reference>
<dbReference type="EMBL" id="VITH01000006">
    <property type="protein sequence ID" value="TWA83003.1"/>
    <property type="molecule type" value="Genomic_DNA"/>
</dbReference>
<dbReference type="InterPro" id="IPR041698">
    <property type="entry name" value="Methyltransf_25"/>
</dbReference>
<dbReference type="PANTHER" id="PTHR43464">
    <property type="entry name" value="METHYLTRANSFERASE"/>
    <property type="match status" value="1"/>
</dbReference>
<organism evidence="2 3">
    <name type="scientific">Azospirillum brasilense</name>
    <dbReference type="NCBI Taxonomy" id="192"/>
    <lineage>
        <taxon>Bacteria</taxon>
        <taxon>Pseudomonadati</taxon>
        <taxon>Pseudomonadota</taxon>
        <taxon>Alphaproteobacteria</taxon>
        <taxon>Rhodospirillales</taxon>
        <taxon>Azospirillaceae</taxon>
        <taxon>Azospirillum</taxon>
    </lineage>
</organism>
<name>A0A560CDS0_AZOBR</name>
<protein>
    <submittedName>
        <fullName evidence="2">tRNA (Cmo5U34)-methyltransferase</fullName>
    </submittedName>
</protein>
<dbReference type="PANTHER" id="PTHR43464:SF58">
    <property type="entry name" value="BLR7975 PROTEIN"/>
    <property type="match status" value="1"/>
</dbReference>
<keyword evidence="2" id="KW-0489">Methyltransferase</keyword>
<proteinExistence type="predicted"/>
<dbReference type="Pfam" id="PF13649">
    <property type="entry name" value="Methyltransf_25"/>
    <property type="match status" value="1"/>
</dbReference>
<accession>A0A560CDS0</accession>
<keyword evidence="2" id="KW-0808">Transferase</keyword>
<dbReference type="Proteomes" id="UP000318529">
    <property type="component" value="Unassembled WGS sequence"/>
</dbReference>
<dbReference type="GO" id="GO:0032259">
    <property type="term" value="P:methylation"/>
    <property type="evidence" value="ECO:0007669"/>
    <property type="project" value="UniProtKB-KW"/>
</dbReference>
<evidence type="ECO:0000259" key="1">
    <source>
        <dbReference type="Pfam" id="PF13649"/>
    </source>
</evidence>
<dbReference type="SUPFAM" id="SSF53335">
    <property type="entry name" value="S-adenosyl-L-methionine-dependent methyltransferases"/>
    <property type="match status" value="1"/>
</dbReference>
<evidence type="ECO:0000313" key="3">
    <source>
        <dbReference type="Proteomes" id="UP000318529"/>
    </source>
</evidence>
<evidence type="ECO:0000313" key="2">
    <source>
        <dbReference type="EMBL" id="TWA83003.1"/>
    </source>
</evidence>
<dbReference type="AlphaFoldDB" id="A0A560CDS0"/>